<dbReference type="PANTHER" id="PTHR33710">
    <property type="entry name" value="BNAC02G09200D PROTEIN"/>
    <property type="match status" value="1"/>
</dbReference>
<dbReference type="PANTHER" id="PTHR33710:SF64">
    <property type="entry name" value="ENDONUCLEASE_EXONUCLEASE_PHOSPHATASE DOMAIN-CONTAINING PROTEIN"/>
    <property type="match status" value="1"/>
</dbReference>
<evidence type="ECO:0000313" key="1">
    <source>
        <dbReference type="EnsemblPlants" id="cds.evm.model.07.1190"/>
    </source>
</evidence>
<dbReference type="Gramene" id="evm.model.07.1190">
    <property type="protein sequence ID" value="cds.evm.model.07.1190"/>
    <property type="gene ID" value="evm.TU.07.1190"/>
</dbReference>
<protein>
    <recommendedName>
        <fullName evidence="3">Reverse transcriptase</fullName>
    </recommendedName>
</protein>
<dbReference type="Gene3D" id="3.60.10.10">
    <property type="entry name" value="Endonuclease/exonuclease/phosphatase"/>
    <property type="match status" value="1"/>
</dbReference>
<evidence type="ECO:0008006" key="3">
    <source>
        <dbReference type="Google" id="ProtNLM"/>
    </source>
</evidence>
<proteinExistence type="predicted"/>
<sequence length="348" mass="39859">MRKKKVTRKPVTGSQIEEISTIQEHQDDEQIHVMGGEEELKELGSSNSHIVEMNLDLNDSQRLQRVKFQSGMRSTIGKPIIVDKVTREKSMIKFARVLVEMDITDDPPFVIQFENEKGQIQEQFAEYVWLPIKCNNDKGYGHNMAECRKTSPKGAPWLIVGDFNAIFYYGDRTGYRVVTPNELVDATTWIAQSKLEALKCSGSKFTWSNKQDGKDRVYSKIDHAFINEDWIDSTPNSLAIFQWETSSDHCYCVVKTQQHGNLGIKPFRFYNLWTSHSKFQEVATTNWNKPMTGSGLQCVLRKLLRLKHVLKSFNKKEIGDVEQNYHQAKADYQSALTNAQAAPIDDLA</sequence>
<dbReference type="EnsemblPlants" id="evm.model.07.1190">
    <property type="protein sequence ID" value="cds.evm.model.07.1190"/>
    <property type="gene ID" value="evm.TU.07.1190"/>
</dbReference>
<reference evidence="1" key="2">
    <citation type="submission" date="2021-03" db="UniProtKB">
        <authorList>
            <consortium name="EnsemblPlants"/>
        </authorList>
    </citation>
    <scope>IDENTIFICATION</scope>
</reference>
<reference evidence="1" key="1">
    <citation type="submission" date="2018-11" db="EMBL/GenBank/DDBJ databases">
        <authorList>
            <person name="Grassa J C."/>
        </authorList>
    </citation>
    <scope>NUCLEOTIDE SEQUENCE [LARGE SCALE GENOMIC DNA]</scope>
</reference>
<evidence type="ECO:0000313" key="2">
    <source>
        <dbReference type="Proteomes" id="UP000596661"/>
    </source>
</evidence>
<name>A0A803Q1P5_CANSA</name>
<organism evidence="1 2">
    <name type="scientific">Cannabis sativa</name>
    <name type="common">Hemp</name>
    <name type="synonym">Marijuana</name>
    <dbReference type="NCBI Taxonomy" id="3483"/>
    <lineage>
        <taxon>Eukaryota</taxon>
        <taxon>Viridiplantae</taxon>
        <taxon>Streptophyta</taxon>
        <taxon>Embryophyta</taxon>
        <taxon>Tracheophyta</taxon>
        <taxon>Spermatophyta</taxon>
        <taxon>Magnoliopsida</taxon>
        <taxon>eudicotyledons</taxon>
        <taxon>Gunneridae</taxon>
        <taxon>Pentapetalae</taxon>
        <taxon>rosids</taxon>
        <taxon>fabids</taxon>
        <taxon>Rosales</taxon>
        <taxon>Cannabaceae</taxon>
        <taxon>Cannabis</taxon>
    </lineage>
</organism>
<dbReference type="SUPFAM" id="SSF56219">
    <property type="entry name" value="DNase I-like"/>
    <property type="match status" value="1"/>
</dbReference>
<keyword evidence="2" id="KW-1185">Reference proteome</keyword>
<dbReference type="EMBL" id="UZAU01000655">
    <property type="status" value="NOT_ANNOTATED_CDS"/>
    <property type="molecule type" value="Genomic_DNA"/>
</dbReference>
<dbReference type="Proteomes" id="UP000596661">
    <property type="component" value="Chromosome 7"/>
</dbReference>
<accession>A0A803Q1P5</accession>
<dbReference type="AlphaFoldDB" id="A0A803Q1P5"/>
<dbReference type="InterPro" id="IPR036691">
    <property type="entry name" value="Endo/exonu/phosph_ase_sf"/>
</dbReference>